<evidence type="ECO:0000313" key="2">
    <source>
        <dbReference type="EMBL" id="OAQ64057.2"/>
    </source>
</evidence>
<accession>A0A179FF80</accession>
<feature type="region of interest" description="Disordered" evidence="1">
    <location>
        <begin position="374"/>
        <end position="454"/>
    </location>
</feature>
<evidence type="ECO:0008006" key="4">
    <source>
        <dbReference type="Google" id="ProtNLM"/>
    </source>
</evidence>
<dbReference type="EMBL" id="LSBJ02000005">
    <property type="protein sequence ID" value="OAQ64057.2"/>
    <property type="molecule type" value="Genomic_DNA"/>
</dbReference>
<dbReference type="Gene3D" id="3.30.70.330">
    <property type="match status" value="1"/>
</dbReference>
<dbReference type="SUPFAM" id="SSF54928">
    <property type="entry name" value="RNA-binding domain, RBD"/>
    <property type="match status" value="1"/>
</dbReference>
<evidence type="ECO:0000256" key="1">
    <source>
        <dbReference type="SAM" id="MobiDB-lite"/>
    </source>
</evidence>
<dbReference type="Proteomes" id="UP000078397">
    <property type="component" value="Unassembled WGS sequence"/>
</dbReference>
<dbReference type="CDD" id="cd00590">
    <property type="entry name" value="RRM_SF"/>
    <property type="match status" value="1"/>
</dbReference>
<feature type="compositionally biased region" description="Polar residues" evidence="1">
    <location>
        <begin position="141"/>
        <end position="166"/>
    </location>
</feature>
<dbReference type="InterPro" id="IPR012677">
    <property type="entry name" value="Nucleotide-bd_a/b_plait_sf"/>
</dbReference>
<dbReference type="AlphaFoldDB" id="A0A179FF80"/>
<gene>
    <name evidence="2" type="ORF">VFPPC_16149</name>
</gene>
<dbReference type="KEGG" id="pchm:VFPPC_16149"/>
<reference evidence="2 3" key="1">
    <citation type="journal article" date="2016" name="PLoS Pathog.">
        <title>Biosynthesis of antibiotic leucinostatins in bio-control fungus Purpureocillium lilacinum and their inhibition on phytophthora revealed by genome mining.</title>
        <authorList>
            <person name="Wang G."/>
            <person name="Liu Z."/>
            <person name="Lin R."/>
            <person name="Li E."/>
            <person name="Mao Z."/>
            <person name="Ling J."/>
            <person name="Yang Y."/>
            <person name="Yin W.B."/>
            <person name="Xie B."/>
        </authorList>
    </citation>
    <scope>NUCLEOTIDE SEQUENCE [LARGE SCALE GENOMIC DNA]</scope>
    <source>
        <strain evidence="2">170</strain>
    </source>
</reference>
<organism evidence="2 3">
    <name type="scientific">Pochonia chlamydosporia 170</name>
    <dbReference type="NCBI Taxonomy" id="1380566"/>
    <lineage>
        <taxon>Eukaryota</taxon>
        <taxon>Fungi</taxon>
        <taxon>Dikarya</taxon>
        <taxon>Ascomycota</taxon>
        <taxon>Pezizomycotina</taxon>
        <taxon>Sordariomycetes</taxon>
        <taxon>Hypocreomycetidae</taxon>
        <taxon>Hypocreales</taxon>
        <taxon>Clavicipitaceae</taxon>
        <taxon>Pochonia</taxon>
    </lineage>
</organism>
<dbReference type="GeneID" id="28857896"/>
<dbReference type="STRING" id="1380566.A0A179FF80"/>
<sequence length="748" mass="80462">MSNQSRSEVDSGHHGSSLAVPVPDRNSSSSNPSERHRASWLTTIEVSPDQTQQHLQTQLPALQESRGGLASIIKRQNSRGPPINPTASPTTLVSAVQSLDLTVPSVCQGGPQASNGDGISQQNPSNNFRSAVPNLEYPINPETTGLSGPSVASQQFASVSGNSGTKEMNHEPQLQRLTMTPEIYSDLVTNLIQQSIQVGRNTDSLLQTISAEAFGNGTASYPAHVGTVSTAVLHGPSGFPRPIDPVGFAASRKLTGHVGAITSVSSNAANSSYAFHNAGTIGGTSPAATPGFKENDAVNIVMNDRDLTLLRQRTGNDNSSWPTANNLGENCQNAVFEQVPRPATISAAHEPTQENLGHHNFISSNTGALTHLETTGLPNLAHPGIPHGHTGHKSPNQPGCPGSRPFPEPRGSSHHNAPSAPAGVPGINRPSDTRGPFSRINYPNMRPVPETPYHQVNTTQTRGTTYRATPVQNTTQIISTPTSAITTGTQATGFVPMLAVTRPDMIGRDVTPMPLGSQAVVDLKFSPRYHGMHTESNASADHLRPDQNCALWITQLPPDVTVSELLAEIRQIGRVFATFINRSDGVQHPKSAAKLVFFKPQEAQKLLSRISHSPLVVRGHKAQMALNRIKYEEHTTERGESRVLIITGHRRFVNEDSLTAYFEGRFAFQIDQVQTLVQFGNRAVVEYKFGSYRCQSQMGMKALLLDRPIGLEMVEFGADPCEVGSETTSFSIAGERIQGHGFNLSVME</sequence>
<dbReference type="RefSeq" id="XP_022284251.1">
    <property type="nucleotide sequence ID" value="XM_022428996.1"/>
</dbReference>
<feature type="region of interest" description="Disordered" evidence="1">
    <location>
        <begin position="106"/>
        <end position="169"/>
    </location>
</feature>
<protein>
    <recommendedName>
        <fullName evidence="4">RRM domain-containing protein</fullName>
    </recommendedName>
</protein>
<dbReference type="GO" id="GO:0003676">
    <property type="term" value="F:nucleic acid binding"/>
    <property type="evidence" value="ECO:0007669"/>
    <property type="project" value="InterPro"/>
</dbReference>
<proteinExistence type="predicted"/>
<feature type="compositionally biased region" description="Polar residues" evidence="1">
    <location>
        <begin position="111"/>
        <end position="129"/>
    </location>
</feature>
<comment type="caution">
    <text evidence="2">The sequence shown here is derived from an EMBL/GenBank/DDBJ whole genome shotgun (WGS) entry which is preliminary data.</text>
</comment>
<evidence type="ECO:0000313" key="3">
    <source>
        <dbReference type="Proteomes" id="UP000078397"/>
    </source>
</evidence>
<keyword evidence="3" id="KW-1185">Reference proteome</keyword>
<name>A0A179FF80_METCM</name>
<feature type="region of interest" description="Disordered" evidence="1">
    <location>
        <begin position="1"/>
        <end position="37"/>
    </location>
</feature>
<dbReference type="InterPro" id="IPR035979">
    <property type="entry name" value="RBD_domain_sf"/>
</dbReference>
<dbReference type="OrthoDB" id="3508416at2759"/>